<organism evidence="4 5">
    <name type="scientific">Branchiibius hedensis</name>
    <dbReference type="NCBI Taxonomy" id="672460"/>
    <lineage>
        <taxon>Bacteria</taxon>
        <taxon>Bacillati</taxon>
        <taxon>Actinomycetota</taxon>
        <taxon>Actinomycetes</taxon>
        <taxon>Micrococcales</taxon>
        <taxon>Dermacoccaceae</taxon>
        <taxon>Branchiibius</taxon>
    </lineage>
</organism>
<feature type="transmembrane region" description="Helical" evidence="1">
    <location>
        <begin position="51"/>
        <end position="69"/>
    </location>
</feature>
<feature type="transmembrane region" description="Helical" evidence="1">
    <location>
        <begin position="178"/>
        <end position="198"/>
    </location>
</feature>
<keyword evidence="1" id="KW-1133">Transmembrane helix</keyword>
<feature type="transmembrane region" description="Helical" evidence="1">
    <location>
        <begin position="6"/>
        <end position="23"/>
    </location>
</feature>
<dbReference type="Pfam" id="PF07853">
    <property type="entry name" value="DUF1648"/>
    <property type="match status" value="1"/>
</dbReference>
<dbReference type="RefSeq" id="WP_170119748.1">
    <property type="nucleotide sequence ID" value="NZ_QGDN01000001.1"/>
</dbReference>
<keyword evidence="1" id="KW-0812">Transmembrane</keyword>
<keyword evidence="1" id="KW-0472">Membrane</keyword>
<dbReference type="PANTHER" id="PTHR37810">
    <property type="entry name" value="IMMUNITY PROTEIN SDPI"/>
    <property type="match status" value="1"/>
</dbReference>
<dbReference type="InterPro" id="IPR012867">
    <property type="entry name" value="DUF1648"/>
</dbReference>
<evidence type="ECO:0000313" key="5">
    <source>
        <dbReference type="Proteomes" id="UP000250028"/>
    </source>
</evidence>
<feature type="transmembrane region" description="Helical" evidence="1">
    <location>
        <begin position="228"/>
        <end position="250"/>
    </location>
</feature>
<evidence type="ECO:0000256" key="1">
    <source>
        <dbReference type="SAM" id="Phobius"/>
    </source>
</evidence>
<sequence>MLSLVNALVAAVIGISIALVPRLSRPDVPLGVNVPSGRRDDPVVRRAVRRFEAMVLVATAVAVALALILSTHAVVIASLLPLLLLLVAAVAWAACRRSIMRAKAEQRWYDDVSVAMVAPATPQKVRQLWWGYAVAGVVLAVTAVIGATRWDRLPSPYPTHFGGDGHADSYADKTVWSVFGPLIIMVIVIAGLAVLQWITLRHGTRQYADGTSDAGADRARMLTHLTQWVLNVSAVLVAVVVAAISVTIYLGGSSAAVAAVTLAMVAVVLLGVLISVIVAMQKLRRQPAAPGSGPDAPDDDAHWKGGLVYVNRDDPAAFVPKRTGVGFTVNFGSPAGKTISIAFVVVILLITVGTIVASGG</sequence>
<keyword evidence="5" id="KW-1185">Reference proteome</keyword>
<dbReference type="PANTHER" id="PTHR37810:SF5">
    <property type="entry name" value="IMMUNITY PROTEIN SDPI"/>
    <property type="match status" value="1"/>
</dbReference>
<evidence type="ECO:0000259" key="3">
    <source>
        <dbReference type="Pfam" id="PF19124"/>
    </source>
</evidence>
<feature type="domain" description="DUF5808" evidence="3">
    <location>
        <begin position="312"/>
        <end position="337"/>
    </location>
</feature>
<dbReference type="GO" id="GO:0009636">
    <property type="term" value="P:response to toxic substance"/>
    <property type="evidence" value="ECO:0007669"/>
    <property type="project" value="TreeGrafter"/>
</dbReference>
<accession>A0A2Y8ZV17</accession>
<name>A0A2Y8ZV17_9MICO</name>
<evidence type="ECO:0000313" key="4">
    <source>
        <dbReference type="EMBL" id="SSA33727.1"/>
    </source>
</evidence>
<dbReference type="AlphaFoldDB" id="A0A2Y8ZV17"/>
<dbReference type="InterPro" id="IPR043831">
    <property type="entry name" value="DUF5808"/>
</dbReference>
<proteinExistence type="predicted"/>
<dbReference type="EMBL" id="UESZ01000001">
    <property type="protein sequence ID" value="SSA33727.1"/>
    <property type="molecule type" value="Genomic_DNA"/>
</dbReference>
<evidence type="ECO:0000259" key="2">
    <source>
        <dbReference type="Pfam" id="PF07853"/>
    </source>
</evidence>
<feature type="transmembrane region" description="Helical" evidence="1">
    <location>
        <begin position="129"/>
        <end position="150"/>
    </location>
</feature>
<reference evidence="5" key="1">
    <citation type="submission" date="2016-10" db="EMBL/GenBank/DDBJ databases">
        <authorList>
            <person name="Varghese N."/>
            <person name="Submissions S."/>
        </authorList>
    </citation>
    <scope>NUCLEOTIDE SEQUENCE [LARGE SCALE GENOMIC DNA]</scope>
    <source>
        <strain evidence="5">DSM 22951</strain>
    </source>
</reference>
<dbReference type="Proteomes" id="UP000250028">
    <property type="component" value="Unassembled WGS sequence"/>
</dbReference>
<feature type="transmembrane region" description="Helical" evidence="1">
    <location>
        <begin position="75"/>
        <end position="95"/>
    </location>
</feature>
<gene>
    <name evidence="4" type="ORF">SAMN04489750_1013</name>
</gene>
<feature type="transmembrane region" description="Helical" evidence="1">
    <location>
        <begin position="256"/>
        <end position="279"/>
    </location>
</feature>
<feature type="transmembrane region" description="Helical" evidence="1">
    <location>
        <begin position="339"/>
        <end position="359"/>
    </location>
</feature>
<dbReference type="Pfam" id="PF19124">
    <property type="entry name" value="DUF5808"/>
    <property type="match status" value="1"/>
</dbReference>
<feature type="domain" description="DUF1648" evidence="2">
    <location>
        <begin position="138"/>
        <end position="184"/>
    </location>
</feature>
<protein>
    <submittedName>
        <fullName evidence="4">Uncharacterized membrane protein</fullName>
    </submittedName>
</protein>